<feature type="compositionally biased region" description="Basic and acidic residues" evidence="1">
    <location>
        <begin position="337"/>
        <end position="349"/>
    </location>
</feature>
<feature type="region of interest" description="Disordered" evidence="1">
    <location>
        <begin position="334"/>
        <end position="436"/>
    </location>
</feature>
<evidence type="ECO:0000313" key="3">
    <source>
        <dbReference type="Proteomes" id="UP000712600"/>
    </source>
</evidence>
<dbReference type="EMBL" id="QGKX02001521">
    <property type="protein sequence ID" value="KAF3508915.1"/>
    <property type="molecule type" value="Genomic_DNA"/>
</dbReference>
<comment type="caution">
    <text evidence="2">The sequence shown here is derived from an EMBL/GenBank/DDBJ whole genome shotgun (WGS) entry which is preliminary data.</text>
</comment>
<reference evidence="2" key="1">
    <citation type="submission" date="2019-12" db="EMBL/GenBank/DDBJ databases">
        <title>Genome sequencing and annotation of Brassica cretica.</title>
        <authorList>
            <person name="Studholme D.J."/>
            <person name="Sarris P."/>
        </authorList>
    </citation>
    <scope>NUCLEOTIDE SEQUENCE</scope>
    <source>
        <strain evidence="2">PFS-109/04</strain>
        <tissue evidence="2">Leaf</tissue>
    </source>
</reference>
<feature type="compositionally biased region" description="Basic and acidic residues" evidence="1">
    <location>
        <begin position="144"/>
        <end position="159"/>
    </location>
</feature>
<dbReference type="Proteomes" id="UP000712600">
    <property type="component" value="Unassembled WGS sequence"/>
</dbReference>
<protein>
    <submittedName>
        <fullName evidence="2">Uncharacterized protein</fullName>
    </submittedName>
</protein>
<feature type="compositionally biased region" description="Basic and acidic residues" evidence="1">
    <location>
        <begin position="413"/>
        <end position="422"/>
    </location>
</feature>
<evidence type="ECO:0000256" key="1">
    <source>
        <dbReference type="SAM" id="MobiDB-lite"/>
    </source>
</evidence>
<dbReference type="AlphaFoldDB" id="A0A8S9P2E8"/>
<feature type="compositionally biased region" description="Basic and acidic residues" evidence="1">
    <location>
        <begin position="228"/>
        <end position="250"/>
    </location>
</feature>
<feature type="region of interest" description="Disordered" evidence="1">
    <location>
        <begin position="140"/>
        <end position="159"/>
    </location>
</feature>
<proteinExistence type="predicted"/>
<feature type="compositionally biased region" description="Acidic residues" evidence="1">
    <location>
        <begin position="350"/>
        <end position="359"/>
    </location>
</feature>
<evidence type="ECO:0000313" key="2">
    <source>
        <dbReference type="EMBL" id="KAF3508915.1"/>
    </source>
</evidence>
<gene>
    <name evidence="2" type="ORF">F2Q69_00006728</name>
</gene>
<sequence>MLSRRWDPGICVGDWLITEVQDRDPDGWKQGFHSDQLGIDLGFNKEILGSLRKCKIWIDWCWAPIIIKTESSNYKGCTLDCDFLILFLFIVEIVRNTQRFGVIGAWRLWRESREENGGSSDRAKHDDRARSYKGMVINGNMRQQNKERDGREYYGKGKGKMFEAPDSKWVKVAERGHRRPSNNHGNYRGDSEGSLYKSARREDARNGTSELGFGGQEAHNRTSSGQSRADEGQRAPPKEDREEREIKNNGEDDTMLPSTEFQLELAKTQAEGTEVTVESTDEEKVLLMVSGMVEKQDDIAEDLEMEIEAINATLMESGVDMEEEEELQTLLQEEAEQASRAREVRVHTQEEEEMVCGEADIEKDTGAGVLETRQGNRKRLFKPSLSTAGSTKMRLASALLSPSKRASAKMGPRHGDSRKPLESKGSLNPKLANLKF</sequence>
<feature type="region of interest" description="Disordered" evidence="1">
    <location>
        <begin position="173"/>
        <end position="260"/>
    </location>
</feature>
<organism evidence="2 3">
    <name type="scientific">Brassica cretica</name>
    <name type="common">Mustard</name>
    <dbReference type="NCBI Taxonomy" id="69181"/>
    <lineage>
        <taxon>Eukaryota</taxon>
        <taxon>Viridiplantae</taxon>
        <taxon>Streptophyta</taxon>
        <taxon>Embryophyta</taxon>
        <taxon>Tracheophyta</taxon>
        <taxon>Spermatophyta</taxon>
        <taxon>Magnoliopsida</taxon>
        <taxon>eudicotyledons</taxon>
        <taxon>Gunneridae</taxon>
        <taxon>Pentapetalae</taxon>
        <taxon>rosids</taxon>
        <taxon>malvids</taxon>
        <taxon>Brassicales</taxon>
        <taxon>Brassicaceae</taxon>
        <taxon>Brassiceae</taxon>
        <taxon>Brassica</taxon>
    </lineage>
</organism>
<name>A0A8S9P2E8_BRACR</name>
<accession>A0A8S9P2E8</accession>